<feature type="compositionally biased region" description="Low complexity" evidence="1">
    <location>
        <begin position="552"/>
        <end position="563"/>
    </location>
</feature>
<name>A0AAV9PEG7_9PEZI</name>
<dbReference type="Proteomes" id="UP001337655">
    <property type="component" value="Unassembled WGS sequence"/>
</dbReference>
<accession>A0AAV9PEG7</accession>
<dbReference type="AlphaFoldDB" id="A0AAV9PEG7"/>
<gene>
    <name evidence="2" type="ORF">LTR77_004153</name>
</gene>
<feature type="region of interest" description="Disordered" evidence="1">
    <location>
        <begin position="445"/>
        <end position="531"/>
    </location>
</feature>
<evidence type="ECO:0000313" key="3">
    <source>
        <dbReference type="Proteomes" id="UP001337655"/>
    </source>
</evidence>
<feature type="region of interest" description="Disordered" evidence="1">
    <location>
        <begin position="352"/>
        <end position="381"/>
    </location>
</feature>
<dbReference type="InterPro" id="IPR006594">
    <property type="entry name" value="LisH"/>
</dbReference>
<feature type="compositionally biased region" description="Low complexity" evidence="1">
    <location>
        <begin position="686"/>
        <end position="703"/>
    </location>
</feature>
<dbReference type="GeneID" id="89925499"/>
<organism evidence="2 3">
    <name type="scientific">Saxophila tyrrhenica</name>
    <dbReference type="NCBI Taxonomy" id="1690608"/>
    <lineage>
        <taxon>Eukaryota</taxon>
        <taxon>Fungi</taxon>
        <taxon>Dikarya</taxon>
        <taxon>Ascomycota</taxon>
        <taxon>Pezizomycotina</taxon>
        <taxon>Dothideomycetes</taxon>
        <taxon>Dothideomycetidae</taxon>
        <taxon>Mycosphaerellales</taxon>
        <taxon>Extremaceae</taxon>
        <taxon>Saxophila</taxon>
    </lineage>
</organism>
<feature type="compositionally biased region" description="Polar residues" evidence="1">
    <location>
        <begin position="231"/>
        <end position="245"/>
    </location>
</feature>
<evidence type="ECO:0000313" key="2">
    <source>
        <dbReference type="EMBL" id="KAK5171009.1"/>
    </source>
</evidence>
<feature type="compositionally biased region" description="Low complexity" evidence="1">
    <location>
        <begin position="648"/>
        <end position="667"/>
    </location>
</feature>
<feature type="compositionally biased region" description="Low complexity" evidence="1">
    <location>
        <begin position="625"/>
        <end position="634"/>
    </location>
</feature>
<keyword evidence="3" id="KW-1185">Reference proteome</keyword>
<feature type="region of interest" description="Disordered" evidence="1">
    <location>
        <begin position="69"/>
        <end position="95"/>
    </location>
</feature>
<protein>
    <recommendedName>
        <fullName evidence="4">LisH domain-containing protein</fullName>
    </recommendedName>
</protein>
<evidence type="ECO:0008006" key="4">
    <source>
        <dbReference type="Google" id="ProtNLM"/>
    </source>
</evidence>
<dbReference type="RefSeq" id="XP_064660037.1">
    <property type="nucleotide sequence ID" value="XM_064801407.1"/>
</dbReference>
<feature type="compositionally biased region" description="Polar residues" evidence="1">
    <location>
        <begin position="75"/>
        <end position="84"/>
    </location>
</feature>
<feature type="compositionally biased region" description="Gly residues" evidence="1">
    <location>
        <begin position="452"/>
        <end position="462"/>
    </location>
</feature>
<feature type="region of interest" description="Disordered" evidence="1">
    <location>
        <begin position="231"/>
        <end position="285"/>
    </location>
</feature>
<evidence type="ECO:0000256" key="1">
    <source>
        <dbReference type="SAM" id="MobiDB-lite"/>
    </source>
</evidence>
<dbReference type="PROSITE" id="PS50896">
    <property type="entry name" value="LISH"/>
    <property type="match status" value="1"/>
</dbReference>
<dbReference type="EMBL" id="JAVRRT010000006">
    <property type="protein sequence ID" value="KAK5171009.1"/>
    <property type="molecule type" value="Genomic_DNA"/>
</dbReference>
<feature type="compositionally biased region" description="Low complexity" evidence="1">
    <location>
        <begin position="463"/>
        <end position="486"/>
    </location>
</feature>
<feature type="compositionally biased region" description="Low complexity" evidence="1">
    <location>
        <begin position="259"/>
        <end position="279"/>
    </location>
</feature>
<proteinExistence type="predicted"/>
<sequence length="774" mass="81583">MSQQPQMNMAAMGGQMGGPVGGAGVGTPTNSGGPMDQETPRLKLNTVIYDYLLRNELYSVARELNKHVDIDTKPQKQSPNQRGGQANGVGDGMDIDGIDADFANKPDDLPIPAIYGGQGNFLQDWWFQFWEIWEAHRNRPINGQTQAYLKAQRAQQQHNRMQMGNIAQANSQMRNFNPMMQNGGVMGMPGGDLKRQAIQNRNMNPAHMAQMQNLKAAGANGQMMHANNQMERSNSQMDNRTSSPGSGEAPSPKRQRLEGGMQQMNQRPGQPGQMQQPNQVGSPFVLSPLPQATLGRLRVRLHSEDHLAVDEIAPEASSKLATQRTDVQGQSVGDYSQNMRRQHQAFMANVNTPDSNVSKGLPPNMGPGGAQGSPLSQQGMDGATGEFYAAAAANGGGRMQMQGAGNAAAGGQNSGNGNHALQDYQMQLMLLEQQNKKRLLMARQEQDNMSGGSAGHPGGNGPNGTFPPGMLAQGSPSGSNASPNPNDALRGTPPPGAAMMDPNSIPPQMRNQMMMGPNGMRPPSSHPGGMTQEQMQMMRASGMQMPNGQFAPGQQPPGQMMPGQPGPGPQGTPRNTNMPPPPAPQANVGGTGPSSPSQQPAPPTPSTANKAKPGAKKDTKKKGKNAPANATPATESEHPPTPTPATPNTPMNPNSFANKAGGQQMPNGQPPPNQPHATSAPGGAGTQQPGAPPQNGTAAQQQQMDHSTNLEPFGNLGNPDFGMDELDFGGMESGDALDNFDFDSFLNNDDGALGFDANFAFDGNAIGNGIEGAN</sequence>
<comment type="caution">
    <text evidence="2">The sequence shown here is derived from an EMBL/GenBank/DDBJ whole genome shotgun (WGS) entry which is preliminary data.</text>
</comment>
<reference evidence="2 3" key="1">
    <citation type="submission" date="2023-08" db="EMBL/GenBank/DDBJ databases">
        <title>Black Yeasts Isolated from many extreme environments.</title>
        <authorList>
            <person name="Coleine C."/>
            <person name="Stajich J.E."/>
            <person name="Selbmann L."/>
        </authorList>
    </citation>
    <scope>NUCLEOTIDE SEQUENCE [LARGE SCALE GENOMIC DNA]</scope>
    <source>
        <strain evidence="2 3">CCFEE 5935</strain>
    </source>
</reference>
<feature type="region of interest" description="Disordered" evidence="1">
    <location>
        <begin position="544"/>
        <end position="734"/>
    </location>
</feature>